<sequence length="61" mass="7193">MKVIKTINDKIALFHEENIRIHDSNIFLETIYSTSCDTFVFSKENFIDKFYDLKSGFALLK</sequence>
<keyword evidence="2" id="KW-1185">Reference proteome</keyword>
<dbReference type="EMBL" id="RQFY01000007">
    <property type="protein sequence ID" value="TGL31340.1"/>
    <property type="molecule type" value="Genomic_DNA"/>
</dbReference>
<organism evidence="1 2">
    <name type="scientific">Leptospira koniambonensis</name>
    <dbReference type="NCBI Taxonomy" id="2484950"/>
    <lineage>
        <taxon>Bacteria</taxon>
        <taxon>Pseudomonadati</taxon>
        <taxon>Spirochaetota</taxon>
        <taxon>Spirochaetia</taxon>
        <taxon>Leptospirales</taxon>
        <taxon>Leptospiraceae</taxon>
        <taxon>Leptospira</taxon>
    </lineage>
</organism>
<dbReference type="RefSeq" id="WP_135616096.1">
    <property type="nucleotide sequence ID" value="NZ_JBNURZ010000005.1"/>
</dbReference>
<comment type="caution">
    <text evidence="1">The sequence shown here is derived from an EMBL/GenBank/DDBJ whole genome shotgun (WGS) entry which is preliminary data.</text>
</comment>
<evidence type="ECO:0000313" key="2">
    <source>
        <dbReference type="Proteomes" id="UP000297871"/>
    </source>
</evidence>
<gene>
    <name evidence="1" type="ORF">EHQ52_15495</name>
</gene>
<evidence type="ECO:0000313" key="1">
    <source>
        <dbReference type="EMBL" id="TGL31340.1"/>
    </source>
</evidence>
<reference evidence="1" key="1">
    <citation type="journal article" date="2019" name="PLoS Negl. Trop. Dis.">
        <title>Revisiting the worldwide diversity of Leptospira species in the environment.</title>
        <authorList>
            <person name="Vincent A.T."/>
            <person name="Schiettekatte O."/>
            <person name="Bourhy P."/>
            <person name="Veyrier F.J."/>
            <person name="Picardeau M."/>
        </authorList>
    </citation>
    <scope>NUCLEOTIDE SEQUENCE [LARGE SCALE GENOMIC DNA]</scope>
    <source>
        <strain evidence="1">201800265</strain>
    </source>
</reference>
<proteinExistence type="predicted"/>
<dbReference type="OrthoDB" id="8595425at2"/>
<accession>A0A4R9J5C1</accession>
<protein>
    <submittedName>
        <fullName evidence="1">Uncharacterized protein</fullName>
    </submittedName>
</protein>
<dbReference type="AlphaFoldDB" id="A0A4R9J5C1"/>
<name>A0A4R9J5C1_9LEPT</name>
<dbReference type="Proteomes" id="UP000297871">
    <property type="component" value="Unassembled WGS sequence"/>
</dbReference>